<dbReference type="PROSITE" id="PS01124">
    <property type="entry name" value="HTH_ARAC_FAMILY_2"/>
    <property type="match status" value="1"/>
</dbReference>
<evidence type="ECO:0000256" key="3">
    <source>
        <dbReference type="ARBA" id="ARBA00023163"/>
    </source>
</evidence>
<keyword evidence="1" id="KW-0805">Transcription regulation</keyword>
<sequence>MPYDPNPLEEIQVVPLSGLHPVGPWQLELAHDRDRHILIWITRGQGRMLMNGARRGFGPHNALYVPAGGLMSLEMGRGCLGQALLVPASNAIALPHRPQHLRINNLSEQSSLTALLDVMQREQSARATLWHRAMQAHGELIGILLRRQIHSDEATQPKRNAARRLTQAYCARISQYFGDNISMSDHATALGVTATHLTRVVKSETGTTAAGLLTERQLYAARCLLIESDLPIQDIATRLNFSSSAYFTRFMTQHTGQTPRALRKQSRS</sequence>
<evidence type="ECO:0000256" key="1">
    <source>
        <dbReference type="ARBA" id="ARBA00023015"/>
    </source>
</evidence>
<name>A0A3T0N8R1_9RHOB</name>
<dbReference type="PANTHER" id="PTHR43280:SF32">
    <property type="entry name" value="TRANSCRIPTIONAL REGULATORY PROTEIN"/>
    <property type="match status" value="1"/>
</dbReference>
<reference evidence="5 6" key="1">
    <citation type="submission" date="2018-10" db="EMBL/GenBank/DDBJ databases">
        <title>Parasedimentitalea marina sp. nov., a psychrophilic bacterium isolated from deep seawater of the New Britain Trench.</title>
        <authorList>
            <person name="Cao J."/>
        </authorList>
    </citation>
    <scope>NUCLEOTIDE SEQUENCE [LARGE SCALE GENOMIC DNA]</scope>
    <source>
        <strain evidence="5 6">W43</strain>
    </source>
</reference>
<keyword evidence="2" id="KW-0238">DNA-binding</keyword>
<evidence type="ECO:0000313" key="5">
    <source>
        <dbReference type="EMBL" id="AZV80418.1"/>
    </source>
</evidence>
<dbReference type="SMART" id="SM00342">
    <property type="entry name" value="HTH_ARAC"/>
    <property type="match status" value="1"/>
</dbReference>
<evidence type="ECO:0000256" key="2">
    <source>
        <dbReference type="ARBA" id="ARBA00023125"/>
    </source>
</evidence>
<dbReference type="Pfam" id="PF12833">
    <property type="entry name" value="HTH_18"/>
    <property type="match status" value="1"/>
</dbReference>
<feature type="domain" description="HTH araC/xylS-type" evidence="4">
    <location>
        <begin position="167"/>
        <end position="265"/>
    </location>
</feature>
<dbReference type="SUPFAM" id="SSF46689">
    <property type="entry name" value="Homeodomain-like"/>
    <property type="match status" value="1"/>
</dbReference>
<dbReference type="EMBL" id="CP033219">
    <property type="protein sequence ID" value="AZV80418.1"/>
    <property type="molecule type" value="Genomic_DNA"/>
</dbReference>
<gene>
    <name evidence="5" type="ORF">EBB79_11010</name>
</gene>
<dbReference type="GO" id="GO:0043565">
    <property type="term" value="F:sequence-specific DNA binding"/>
    <property type="evidence" value="ECO:0007669"/>
    <property type="project" value="InterPro"/>
</dbReference>
<protein>
    <submittedName>
        <fullName evidence="5">AraC family transcriptional regulator</fullName>
    </submittedName>
</protein>
<dbReference type="KEGG" id="sedi:EBB79_11010"/>
<dbReference type="Gene3D" id="1.10.10.60">
    <property type="entry name" value="Homeodomain-like"/>
    <property type="match status" value="1"/>
</dbReference>
<dbReference type="GO" id="GO:0003700">
    <property type="term" value="F:DNA-binding transcription factor activity"/>
    <property type="evidence" value="ECO:0007669"/>
    <property type="project" value="InterPro"/>
</dbReference>
<dbReference type="Proteomes" id="UP000283063">
    <property type="component" value="Chromosome"/>
</dbReference>
<dbReference type="InterPro" id="IPR009057">
    <property type="entry name" value="Homeodomain-like_sf"/>
</dbReference>
<evidence type="ECO:0000259" key="4">
    <source>
        <dbReference type="PROSITE" id="PS01124"/>
    </source>
</evidence>
<dbReference type="OrthoDB" id="9814125at2"/>
<dbReference type="AlphaFoldDB" id="A0A3T0N8R1"/>
<keyword evidence="3" id="KW-0804">Transcription</keyword>
<organism evidence="5 6">
    <name type="scientific">Parasedimentitalea marina</name>
    <dbReference type="NCBI Taxonomy" id="2483033"/>
    <lineage>
        <taxon>Bacteria</taxon>
        <taxon>Pseudomonadati</taxon>
        <taxon>Pseudomonadota</taxon>
        <taxon>Alphaproteobacteria</taxon>
        <taxon>Rhodobacterales</taxon>
        <taxon>Paracoccaceae</taxon>
        <taxon>Parasedimentitalea</taxon>
    </lineage>
</organism>
<dbReference type="InterPro" id="IPR018060">
    <property type="entry name" value="HTH_AraC"/>
</dbReference>
<evidence type="ECO:0000313" key="6">
    <source>
        <dbReference type="Proteomes" id="UP000283063"/>
    </source>
</evidence>
<dbReference type="PANTHER" id="PTHR43280">
    <property type="entry name" value="ARAC-FAMILY TRANSCRIPTIONAL REGULATOR"/>
    <property type="match status" value="1"/>
</dbReference>
<accession>A0A3T0N8R1</accession>
<keyword evidence="6" id="KW-1185">Reference proteome</keyword>
<proteinExistence type="predicted"/>